<dbReference type="GO" id="GO:1990904">
    <property type="term" value="C:ribonucleoprotein complex"/>
    <property type="evidence" value="ECO:0007669"/>
    <property type="project" value="UniProtKB-KW"/>
</dbReference>
<dbReference type="GO" id="GO:0003735">
    <property type="term" value="F:structural constituent of ribosome"/>
    <property type="evidence" value="ECO:0007669"/>
    <property type="project" value="InterPro"/>
</dbReference>
<dbReference type="GO" id="GO:0006412">
    <property type="term" value="P:translation"/>
    <property type="evidence" value="ECO:0007669"/>
    <property type="project" value="InterPro"/>
</dbReference>
<reference evidence="6" key="1">
    <citation type="submission" date="2022-11" db="UniProtKB">
        <authorList>
            <consortium name="WormBaseParasite"/>
        </authorList>
    </citation>
    <scope>IDENTIFICATION</scope>
</reference>
<name>A0A914DRX5_9BILA</name>
<dbReference type="Pfam" id="PF00444">
    <property type="entry name" value="Ribosomal_L36"/>
    <property type="match status" value="1"/>
</dbReference>
<accession>A0A914DRX5</accession>
<keyword evidence="3" id="KW-0687">Ribonucleoprotein</keyword>
<dbReference type="InterPro" id="IPR000473">
    <property type="entry name" value="Ribosomal_bL36"/>
</dbReference>
<evidence type="ECO:0000313" key="6">
    <source>
        <dbReference type="WBParaSite" id="ACRNAN_scaffold3488.g9843.t1"/>
    </source>
</evidence>
<dbReference type="InterPro" id="IPR035977">
    <property type="entry name" value="Ribosomal_bL36_sp"/>
</dbReference>
<dbReference type="AlphaFoldDB" id="A0A914DRX5"/>
<sequence>MQYDTTSNYHKKMFLKLHCPLCRYRRISGRLHVECFRNPKHKQLEYMDTRLLWDDPRDTVFAGGYHKFKQLPPDEIERRKHTGYRKMLRKAYREKEAQRNAQQK</sequence>
<keyword evidence="5" id="KW-1185">Reference proteome</keyword>
<evidence type="ECO:0000313" key="5">
    <source>
        <dbReference type="Proteomes" id="UP000887540"/>
    </source>
</evidence>
<evidence type="ECO:0000256" key="1">
    <source>
        <dbReference type="ARBA" id="ARBA00007645"/>
    </source>
</evidence>
<dbReference type="WBParaSite" id="ACRNAN_scaffold3488.g9843.t1">
    <property type="protein sequence ID" value="ACRNAN_scaffold3488.g9843.t1"/>
    <property type="gene ID" value="ACRNAN_scaffold3488.g9843"/>
</dbReference>
<evidence type="ECO:0000256" key="3">
    <source>
        <dbReference type="ARBA" id="ARBA00023274"/>
    </source>
</evidence>
<keyword evidence="2" id="KW-0689">Ribosomal protein</keyword>
<organism evidence="5 6">
    <name type="scientific">Acrobeloides nanus</name>
    <dbReference type="NCBI Taxonomy" id="290746"/>
    <lineage>
        <taxon>Eukaryota</taxon>
        <taxon>Metazoa</taxon>
        <taxon>Ecdysozoa</taxon>
        <taxon>Nematoda</taxon>
        <taxon>Chromadorea</taxon>
        <taxon>Rhabditida</taxon>
        <taxon>Tylenchina</taxon>
        <taxon>Cephalobomorpha</taxon>
        <taxon>Cephaloboidea</taxon>
        <taxon>Cephalobidae</taxon>
        <taxon>Acrobeloides</taxon>
    </lineage>
</organism>
<evidence type="ECO:0000256" key="4">
    <source>
        <dbReference type="ARBA" id="ARBA00035411"/>
    </source>
</evidence>
<protein>
    <recommendedName>
        <fullName evidence="4">39S ribosomal protein L36, mitochondrial</fullName>
    </recommendedName>
</protein>
<dbReference type="SUPFAM" id="SSF57840">
    <property type="entry name" value="Ribosomal protein L36"/>
    <property type="match status" value="1"/>
</dbReference>
<dbReference type="Proteomes" id="UP000887540">
    <property type="component" value="Unplaced"/>
</dbReference>
<evidence type="ECO:0000256" key="2">
    <source>
        <dbReference type="ARBA" id="ARBA00022980"/>
    </source>
</evidence>
<proteinExistence type="inferred from homology"/>
<comment type="similarity">
    <text evidence="1">Belongs to the bacterial ribosomal protein bL36 family.</text>
</comment>
<dbReference type="GO" id="GO:0005840">
    <property type="term" value="C:ribosome"/>
    <property type="evidence" value="ECO:0007669"/>
    <property type="project" value="UniProtKB-KW"/>
</dbReference>